<comment type="caution">
    <text evidence="1">The sequence shown here is derived from an EMBL/GenBank/DDBJ whole genome shotgun (WGS) entry which is preliminary data.</text>
</comment>
<dbReference type="AlphaFoldDB" id="A0A5C8ZTQ5"/>
<sequence length="323" mass="36778">MPPKTLTQEGKPRRVGVELEFSGLDIERIAGLMLAELGGEAEVVSAYEQKLHNTSLGSFGLELDYAYLKQLGRERNLAEESELEQLGESLLKLVAEQLVPHEVVSPPIPMQELWRLGALLQRLREAGAKGTRHAAVYAFGLHLNPELPDLSATTILAYLRSFLCLYEWLLEREEVDLSRRITPYIAPFPRKYVVRVLDADYAPDLPTLIDDYLAHNATRNRALDLLPLFTYLDAERVKRAVTDGRVGSRPTLHYRLPNCQIDEGSWSLASPWRNWLQVETLACDERRLALVCRAYRRHFDAPAGGLFHDWPQAMSRWLLPELL</sequence>
<keyword evidence="2" id="KW-1185">Reference proteome</keyword>
<dbReference type="OrthoDB" id="5597599at2"/>
<proteinExistence type="predicted"/>
<evidence type="ECO:0000313" key="2">
    <source>
        <dbReference type="Proteomes" id="UP000321933"/>
    </source>
</evidence>
<dbReference type="InterPro" id="IPR022025">
    <property type="entry name" value="Amidoligase_2"/>
</dbReference>
<reference evidence="1 2" key="1">
    <citation type="submission" date="2019-08" db="EMBL/GenBank/DDBJ databases">
        <title>Parahaliea maris sp. nov., isolated from the surface seawater.</title>
        <authorList>
            <person name="Liu Y."/>
        </authorList>
    </citation>
    <scope>NUCLEOTIDE SEQUENCE [LARGE SCALE GENOMIC DNA]</scope>
    <source>
        <strain evidence="1 2">S2-26</strain>
    </source>
</reference>
<dbReference type="EMBL" id="VRYZ01000004">
    <property type="protein sequence ID" value="TXS91836.1"/>
    <property type="molecule type" value="Genomic_DNA"/>
</dbReference>
<dbReference type="Proteomes" id="UP000321933">
    <property type="component" value="Unassembled WGS sequence"/>
</dbReference>
<dbReference type="Pfam" id="PF12224">
    <property type="entry name" value="Amidoligase_2"/>
    <property type="match status" value="1"/>
</dbReference>
<organism evidence="1 2">
    <name type="scientific">Parahaliea aestuarii</name>
    <dbReference type="NCBI Taxonomy" id="1852021"/>
    <lineage>
        <taxon>Bacteria</taxon>
        <taxon>Pseudomonadati</taxon>
        <taxon>Pseudomonadota</taxon>
        <taxon>Gammaproteobacteria</taxon>
        <taxon>Cellvibrionales</taxon>
        <taxon>Halieaceae</taxon>
        <taxon>Parahaliea</taxon>
    </lineage>
</organism>
<name>A0A5C8ZTQ5_9GAMM</name>
<evidence type="ECO:0000313" key="1">
    <source>
        <dbReference type="EMBL" id="TXS91836.1"/>
    </source>
</evidence>
<accession>A0A5C8ZTQ5</accession>
<gene>
    <name evidence="1" type="ORF">FVW59_11080</name>
</gene>
<protein>
    <submittedName>
        <fullName evidence="1">Alpha-L-fucosidase</fullName>
    </submittedName>
</protein>